<sequence length="103" mass="11105">MVGTWKITVQGQNCAPAQIVRISAASASVVDGTTNVDDGYGTIVGGSFDGVNATFTNKFIWDGRRQTEKWKATLSRNGNYIKGSYKNTDPKIAGCRFSGPRAR</sequence>
<protein>
    <submittedName>
        <fullName evidence="1">Uncharacterized protein</fullName>
    </submittedName>
</protein>
<accession>A0A1E5XUT1</accession>
<proteinExistence type="predicted"/>
<evidence type="ECO:0000313" key="1">
    <source>
        <dbReference type="EMBL" id="OEO32345.1"/>
    </source>
</evidence>
<name>A0A1E5XUT1_9HYPH</name>
<gene>
    <name evidence="1" type="ORF">VW23_011930</name>
</gene>
<organism evidence="1 2">
    <name type="scientific">Devosia insulae DS-56</name>
    <dbReference type="NCBI Taxonomy" id="1116389"/>
    <lineage>
        <taxon>Bacteria</taxon>
        <taxon>Pseudomonadati</taxon>
        <taxon>Pseudomonadota</taxon>
        <taxon>Alphaproteobacteria</taxon>
        <taxon>Hyphomicrobiales</taxon>
        <taxon>Devosiaceae</taxon>
        <taxon>Devosia</taxon>
    </lineage>
</organism>
<dbReference type="Proteomes" id="UP000095463">
    <property type="component" value="Unassembled WGS sequence"/>
</dbReference>
<dbReference type="EMBL" id="LAJE02000074">
    <property type="protein sequence ID" value="OEO32345.1"/>
    <property type="molecule type" value="Genomic_DNA"/>
</dbReference>
<dbReference type="AlphaFoldDB" id="A0A1E5XUT1"/>
<evidence type="ECO:0000313" key="2">
    <source>
        <dbReference type="Proteomes" id="UP000095463"/>
    </source>
</evidence>
<comment type="caution">
    <text evidence="1">The sequence shown here is derived from an EMBL/GenBank/DDBJ whole genome shotgun (WGS) entry which is preliminary data.</text>
</comment>
<keyword evidence="2" id="KW-1185">Reference proteome</keyword>
<reference evidence="1 2" key="1">
    <citation type="journal article" date="2015" name="Genome Announc.">
        <title>Genome Assemblies of Three Soil-Associated Devosia species: D. insulae, D. limi, and D. soli.</title>
        <authorList>
            <person name="Hassan Y.I."/>
            <person name="Lepp D."/>
            <person name="Zhou T."/>
        </authorList>
    </citation>
    <scope>NUCLEOTIDE SEQUENCE [LARGE SCALE GENOMIC DNA]</scope>
    <source>
        <strain evidence="1 2">DS-56</strain>
    </source>
</reference>